<keyword evidence="2 3" id="KW-0539">Nucleus</keyword>
<organism evidence="6 7">
    <name type="scientific">Gambusia affinis</name>
    <name type="common">Western mosquitofish</name>
    <name type="synonym">Heterandria affinis</name>
    <dbReference type="NCBI Taxonomy" id="33528"/>
    <lineage>
        <taxon>Eukaryota</taxon>
        <taxon>Metazoa</taxon>
        <taxon>Chordata</taxon>
        <taxon>Craniata</taxon>
        <taxon>Vertebrata</taxon>
        <taxon>Euteleostomi</taxon>
        <taxon>Actinopterygii</taxon>
        <taxon>Neopterygii</taxon>
        <taxon>Teleostei</taxon>
        <taxon>Neoteleostei</taxon>
        <taxon>Acanthomorphata</taxon>
        <taxon>Ovalentaria</taxon>
        <taxon>Atherinomorphae</taxon>
        <taxon>Cyprinodontiformes</taxon>
        <taxon>Poeciliidae</taxon>
        <taxon>Poeciliinae</taxon>
        <taxon>Gambusia</taxon>
    </lineage>
</organism>
<dbReference type="InterPro" id="IPR009071">
    <property type="entry name" value="HMG_box_dom"/>
</dbReference>
<dbReference type="AlphaFoldDB" id="A0A315URY1"/>
<dbReference type="GO" id="GO:0003677">
    <property type="term" value="F:DNA binding"/>
    <property type="evidence" value="ECO:0007669"/>
    <property type="project" value="UniProtKB-UniRule"/>
</dbReference>
<dbReference type="PANTHER" id="PTHR46040">
    <property type="entry name" value="HIGH MOBILITY GROUP PROTEIN 2"/>
    <property type="match status" value="1"/>
</dbReference>
<evidence type="ECO:0000259" key="5">
    <source>
        <dbReference type="PROSITE" id="PS50118"/>
    </source>
</evidence>
<evidence type="ECO:0000313" key="7">
    <source>
        <dbReference type="Proteomes" id="UP000250572"/>
    </source>
</evidence>
<protein>
    <recommendedName>
        <fullName evidence="5">HMG box domain-containing protein</fullName>
    </recommendedName>
</protein>
<feature type="region of interest" description="Disordered" evidence="4">
    <location>
        <begin position="203"/>
        <end position="260"/>
    </location>
</feature>
<proteinExistence type="predicted"/>
<feature type="DNA-binding region" description="HMG box" evidence="3">
    <location>
        <begin position="52"/>
        <end position="120"/>
    </location>
</feature>
<feature type="DNA-binding region" description="HMG box" evidence="3">
    <location>
        <begin position="134"/>
        <end position="189"/>
    </location>
</feature>
<dbReference type="SUPFAM" id="SSF47095">
    <property type="entry name" value="HMG-box"/>
    <property type="match status" value="2"/>
</dbReference>
<dbReference type="SMART" id="SM00398">
    <property type="entry name" value="HMG"/>
    <property type="match status" value="1"/>
</dbReference>
<evidence type="ECO:0000313" key="6">
    <source>
        <dbReference type="EMBL" id="PWA14133.1"/>
    </source>
</evidence>
<dbReference type="Gene3D" id="1.10.30.10">
    <property type="entry name" value="High mobility group box domain"/>
    <property type="match status" value="2"/>
</dbReference>
<dbReference type="InterPro" id="IPR036910">
    <property type="entry name" value="HMG_box_dom_sf"/>
</dbReference>
<dbReference type="Pfam" id="PF00505">
    <property type="entry name" value="HMG_box"/>
    <property type="match status" value="1"/>
</dbReference>
<feature type="non-terminal residue" evidence="6">
    <location>
        <position position="260"/>
    </location>
</feature>
<dbReference type="InterPro" id="IPR051965">
    <property type="entry name" value="ChromReg_NeuronalGeneExpr"/>
</dbReference>
<comment type="caution">
    <text evidence="6">The sequence shown here is derived from an EMBL/GenBank/DDBJ whole genome shotgun (WGS) entry which is preliminary data.</text>
</comment>
<dbReference type="PROSITE" id="PS50118">
    <property type="entry name" value="HMG_BOX_2"/>
    <property type="match status" value="2"/>
</dbReference>
<gene>
    <name evidence="6" type="ORF">CCH79_00016730</name>
</gene>
<dbReference type="STRING" id="33528.ENSGAFP00000014256"/>
<evidence type="ECO:0000256" key="2">
    <source>
        <dbReference type="ARBA" id="ARBA00023242"/>
    </source>
</evidence>
<accession>A0A315URY1</accession>
<feature type="domain" description="HMG box" evidence="5">
    <location>
        <begin position="52"/>
        <end position="120"/>
    </location>
</feature>
<evidence type="ECO:0000256" key="3">
    <source>
        <dbReference type="PROSITE-ProRule" id="PRU00267"/>
    </source>
</evidence>
<dbReference type="PANTHER" id="PTHR46040:SF3">
    <property type="entry name" value="HIGH MOBILITY GROUP PROTEIN 2"/>
    <property type="match status" value="1"/>
</dbReference>
<dbReference type="EMBL" id="NHOQ01002872">
    <property type="protein sequence ID" value="PWA14133.1"/>
    <property type="molecule type" value="Genomic_DNA"/>
</dbReference>
<dbReference type="GO" id="GO:0010468">
    <property type="term" value="P:regulation of gene expression"/>
    <property type="evidence" value="ECO:0007669"/>
    <property type="project" value="TreeGrafter"/>
</dbReference>
<reference evidence="6 7" key="1">
    <citation type="journal article" date="2018" name="G3 (Bethesda)">
        <title>A High-Quality Reference Genome for the Invasive Mosquitofish Gambusia affinis Using a Chicago Library.</title>
        <authorList>
            <person name="Hoffberg S.L."/>
            <person name="Troendle N.J."/>
            <person name="Glenn T.C."/>
            <person name="Mahmud O."/>
            <person name="Louha S."/>
            <person name="Chalopin D."/>
            <person name="Bennetzen J.L."/>
            <person name="Mauricio R."/>
        </authorList>
    </citation>
    <scope>NUCLEOTIDE SEQUENCE [LARGE SCALE GENOMIC DNA]</scope>
    <source>
        <strain evidence="6">NE01/NJP1002.9</strain>
        <tissue evidence="6">Muscle</tissue>
    </source>
</reference>
<name>A0A315URY1_GAMAF</name>
<feature type="domain" description="HMG box" evidence="5">
    <location>
        <begin position="134"/>
        <end position="189"/>
    </location>
</feature>
<feature type="compositionally biased region" description="Basic residues" evidence="4">
    <location>
        <begin position="251"/>
        <end position="260"/>
    </location>
</feature>
<evidence type="ECO:0000256" key="1">
    <source>
        <dbReference type="ARBA" id="ARBA00023125"/>
    </source>
</evidence>
<dbReference type="Proteomes" id="UP000250572">
    <property type="component" value="Unassembled WGS sequence"/>
</dbReference>
<keyword evidence="1 3" id="KW-0238">DNA-binding</keyword>
<dbReference type="GO" id="GO:0005634">
    <property type="term" value="C:nucleus"/>
    <property type="evidence" value="ECO:0007669"/>
    <property type="project" value="UniProtKB-UniRule"/>
</dbReference>
<sequence>MAPYNLLTATASLMARSFSAFYTNTPARCTGIVCSATINPVKYLTAQTSGPPKRPLNGYMRYVLQQKPVVISQNPEIKLVDAVRKIAQQWRMMSPEQKQPFQQAWVQAMKQFKVDLQKYQAQLSPAQLQQQALEKRQKMAKRKAIRKKRAKLKSLLDDWRNLFSHQKQVYIQLAEDDKIRYKNEMKSWEDHMVDIGREDLVREQTQSKKKKTAAVRRATKKTAAKSVKKATPTKKKSKTSSKAKPSASAKTVRKGSAKKT</sequence>
<keyword evidence="7" id="KW-1185">Reference proteome</keyword>
<feature type="compositionally biased region" description="Basic residues" evidence="4">
    <location>
        <begin position="207"/>
        <end position="241"/>
    </location>
</feature>
<evidence type="ECO:0000256" key="4">
    <source>
        <dbReference type="SAM" id="MobiDB-lite"/>
    </source>
</evidence>